<dbReference type="GO" id="GO:0016491">
    <property type="term" value="F:oxidoreductase activity"/>
    <property type="evidence" value="ECO:0007669"/>
    <property type="project" value="UniProtKB-KW"/>
</dbReference>
<organism evidence="3">
    <name type="scientific">marine metagenome</name>
    <dbReference type="NCBI Taxonomy" id="408172"/>
    <lineage>
        <taxon>unclassified sequences</taxon>
        <taxon>metagenomes</taxon>
        <taxon>ecological metagenomes</taxon>
    </lineage>
</organism>
<accession>A0A381RMY7</accession>
<name>A0A381RMY7_9ZZZZ</name>
<proteinExistence type="predicted"/>
<dbReference type="EMBL" id="UINC01002048">
    <property type="protein sequence ID" value="SUZ92308.1"/>
    <property type="molecule type" value="Genomic_DNA"/>
</dbReference>
<evidence type="ECO:0000256" key="1">
    <source>
        <dbReference type="ARBA" id="ARBA00023002"/>
    </source>
</evidence>
<reference evidence="3" key="1">
    <citation type="submission" date="2018-05" db="EMBL/GenBank/DDBJ databases">
        <authorList>
            <person name="Lanie J.A."/>
            <person name="Ng W.-L."/>
            <person name="Kazmierczak K.M."/>
            <person name="Andrzejewski T.M."/>
            <person name="Davidsen T.M."/>
            <person name="Wayne K.J."/>
            <person name="Tettelin H."/>
            <person name="Glass J.I."/>
            <person name="Rusch D."/>
            <person name="Podicherti R."/>
            <person name="Tsui H.-C.T."/>
            <person name="Winkler M.E."/>
        </authorList>
    </citation>
    <scope>NUCLEOTIDE SEQUENCE</scope>
</reference>
<sequence>MSESTDSSVTVIGAGIIGICCACYLQRSGFQVTLIDREEPAMQTSFGNAGGISPGSVAPIGMPGMWQQIPRWLIDDKSPLFIKARHFPKVLPWLMRFISQSRRSRVLEISKALTALNGPTFAAYQPLLEEAGVTGLFHKTGQLFVYHTRQNMEKDTLTRDLRSASGASVEYLDSKSIQDLEPALAPVFEAGYLMPDNGHCKDPLGLAQALVQMFVDKGGRLLKTEVRDFVFETGEITGLLTASGQLPAAKVVIAAGIWSRELCLKLGWRVPLESHRGYHATLEEPGVSVERMCFLVDYKFAVTPMAIGLRIAGTVELAGLEEPPNYNRARKLVDVSQKLFPGLCTEKYTQWMGHRPCLPDSLPVIGASPHHPGVYFAFGHGHQGLVGASQTAKVINELIRGTEPSMVLQPFRIDRF</sequence>
<dbReference type="Pfam" id="PF01266">
    <property type="entry name" value="DAO"/>
    <property type="match status" value="1"/>
</dbReference>
<dbReference type="AlphaFoldDB" id="A0A381RMY7"/>
<dbReference type="SUPFAM" id="SSF54373">
    <property type="entry name" value="FAD-linked reductases, C-terminal domain"/>
    <property type="match status" value="1"/>
</dbReference>
<dbReference type="InterPro" id="IPR036188">
    <property type="entry name" value="FAD/NAD-bd_sf"/>
</dbReference>
<keyword evidence="1" id="KW-0560">Oxidoreductase</keyword>
<feature type="domain" description="FAD dependent oxidoreductase" evidence="2">
    <location>
        <begin position="9"/>
        <end position="397"/>
    </location>
</feature>
<dbReference type="Gene3D" id="3.30.9.10">
    <property type="entry name" value="D-Amino Acid Oxidase, subunit A, domain 2"/>
    <property type="match status" value="1"/>
</dbReference>
<evidence type="ECO:0000259" key="2">
    <source>
        <dbReference type="Pfam" id="PF01266"/>
    </source>
</evidence>
<evidence type="ECO:0000313" key="3">
    <source>
        <dbReference type="EMBL" id="SUZ92308.1"/>
    </source>
</evidence>
<dbReference type="SUPFAM" id="SSF51905">
    <property type="entry name" value="FAD/NAD(P)-binding domain"/>
    <property type="match status" value="1"/>
</dbReference>
<dbReference type="Gene3D" id="3.50.50.60">
    <property type="entry name" value="FAD/NAD(P)-binding domain"/>
    <property type="match status" value="2"/>
</dbReference>
<dbReference type="InterPro" id="IPR006076">
    <property type="entry name" value="FAD-dep_OxRdtase"/>
</dbReference>
<protein>
    <recommendedName>
        <fullName evidence="2">FAD dependent oxidoreductase domain-containing protein</fullName>
    </recommendedName>
</protein>
<dbReference type="PANTHER" id="PTHR13847">
    <property type="entry name" value="SARCOSINE DEHYDROGENASE-RELATED"/>
    <property type="match status" value="1"/>
</dbReference>
<dbReference type="PANTHER" id="PTHR13847:SF289">
    <property type="entry name" value="GLYCINE OXIDASE"/>
    <property type="match status" value="1"/>
</dbReference>
<dbReference type="GO" id="GO:0005737">
    <property type="term" value="C:cytoplasm"/>
    <property type="evidence" value="ECO:0007669"/>
    <property type="project" value="TreeGrafter"/>
</dbReference>
<gene>
    <name evidence="3" type="ORF">METZ01_LOCUS45162</name>
</gene>